<sequence length="1503" mass="166078">MPVSPHHSHRRSNSSGVGFPPAASSSRPPSSSAVLNAAVPLHPTRSFTQQQQTTNQVPQQTLNQQQRRRANYRAAPPQSPKPHQQLHQSSHHDDQVHPSANATSSHGNCPPSPGKRSVFSGGGGLFKASSFDDCYNNTQGYNDAFALIGSTDNNAGVPPSSPSRRMRFFPSSPKKTPHNASSRSPVPSANSSSNNKPDASSVPPSNLFMPNFGNANEKPTSQPAPPSTPIRSASPSMRSSSPLTLKMKQSLPWSKKSGGVHVSKGSGNYSDAVAMALKSDSGSVIAGEKGVEVVNPMLVKNEGREKRRLRTRSPSPAKYLEKKPSINVNRRGSADSGHSSNNGTIASKYSRDELESNHSSSLSQQHLTKNDDAESNAPSSTAPSFFNTRNIRSMSPAKLKMSLKQKLLEKVPSSPRRDYNLSPSGGTEAEDAAANDEMVAKFAGASISFDLEDDYEVAQINKDADDAIPENSPPDNGKFIINTTCYNIFENAQFLQAMGGSNDASLATNYIRTGDALCSSEESQFDRGLPLYYAGLGAILTRIRKWSLRRRNTSDDNVDDEEHKLVYQDFSALAKSPENVLLLAMASILLRAGNANFSLGRFETACRDYVSAQSYRSLRQKALGRSEDVFVPVLASKSQEERNLLLEDAKLDGRISNNLACAQTKRKMYDEARAEYTKALQIKQKTLDKVHELSSALENGSAPQSQSIKDDDLVSDIASTFHNIGLLRVNCDEPNKAEKAFKQSLSLRVKKFGVNHLSVSSSLCALGDVYYHQKRYDDAFRSYKESLRVWKFHRGNDIRTAELYYNIGLVFYFKGPYLKAKLAVTECLRIRNELCGNNSLLVAAARHLLGLIYTAIGEYEQALVQLQEAQGIRQRLLGKKSPNHLLIHNEHLAIGKVLSLMGEFDKAMKSFSTVLMGRTIKLGKHHPLVAEVLQTIGDAYIGVSEYSKAAETLEEALRLRKSLLGQSMEVAETLNSLSLVYFCCDDTEQAIDLCQQSVKELKSTIGSDHFLVAKALKNSGDYKQSMDLLDDAISDYSECLRVMTSWQGRDHISLSEVLNEIGVTYFKKEEFVLAKESFTESLRIMHLGTDRADKSVIFPTLSHLGHSLYKNRELDNAAETYLESFKMQVSIITGEECEGLVEFSNNFSAFKDEIKLLVKEGDDIAALSEALGGIASILRYLGLVHHAQGDPEYALSINKLSLSVRFCQPYREDAAIAVMAETIAMFEFKRSNLNSALEYFNQALKAKKSVQGESTIDVARTVNNLANIHFSLGNLDDAMKLYKEALEIKKHCLGEDSDDVANTLNNIAHVMVAAGKDQDALQAYHSVLKIRQDKYGKNHISIADTLSSMGDVYIKTGKLEIAMTYLEQVMRIRNLQNESRDERVMENLASIYGKLGEWQKAEAAFKEILRLKQASYGEDCLDVAKTLDLLAVSYIEQDRCLESIDPLQEALRIRKVCLGGDDDEVLASLNKLAFVYKSCDMTDKMLEAKAEFDHIQARRRASR</sequence>
<evidence type="ECO:0000256" key="2">
    <source>
        <dbReference type="ARBA" id="ARBA00022803"/>
    </source>
</evidence>
<evidence type="ECO:0000256" key="3">
    <source>
        <dbReference type="PROSITE-ProRule" id="PRU00339"/>
    </source>
</evidence>
<accession>A0ABD3NHT8</accession>
<dbReference type="PANTHER" id="PTHR45641:SF19">
    <property type="entry name" value="NEPHROCYSTIN-3"/>
    <property type="match status" value="1"/>
</dbReference>
<evidence type="ECO:0000313" key="6">
    <source>
        <dbReference type="Proteomes" id="UP001530400"/>
    </source>
</evidence>
<feature type="region of interest" description="Disordered" evidence="4">
    <location>
        <begin position="154"/>
        <end position="244"/>
    </location>
</feature>
<evidence type="ECO:0000256" key="4">
    <source>
        <dbReference type="SAM" id="MobiDB-lite"/>
    </source>
</evidence>
<evidence type="ECO:0000256" key="1">
    <source>
        <dbReference type="ARBA" id="ARBA00022737"/>
    </source>
</evidence>
<proteinExistence type="predicted"/>
<keyword evidence="6" id="KW-1185">Reference proteome</keyword>
<feature type="repeat" description="TPR" evidence="3">
    <location>
        <begin position="1259"/>
        <end position="1292"/>
    </location>
</feature>
<feature type="region of interest" description="Disordered" evidence="4">
    <location>
        <begin position="1"/>
        <end position="116"/>
    </location>
</feature>
<dbReference type="Pfam" id="PF13181">
    <property type="entry name" value="TPR_8"/>
    <property type="match status" value="1"/>
</dbReference>
<dbReference type="PANTHER" id="PTHR45641">
    <property type="entry name" value="TETRATRICOPEPTIDE REPEAT PROTEIN (AFU_ORTHOLOGUE AFUA_6G03870)"/>
    <property type="match status" value="1"/>
</dbReference>
<feature type="repeat" description="TPR" evidence="3">
    <location>
        <begin position="930"/>
        <end position="963"/>
    </location>
</feature>
<dbReference type="Pfam" id="PF13424">
    <property type="entry name" value="TPR_12"/>
    <property type="match status" value="7"/>
</dbReference>
<feature type="compositionally biased region" description="Low complexity" evidence="4">
    <location>
        <begin position="168"/>
        <end position="201"/>
    </location>
</feature>
<keyword evidence="1" id="KW-0677">Repeat</keyword>
<feature type="repeat" description="TPR" evidence="3">
    <location>
        <begin position="843"/>
        <end position="876"/>
    </location>
</feature>
<feature type="repeat" description="TPR" evidence="3">
    <location>
        <begin position="1343"/>
        <end position="1376"/>
    </location>
</feature>
<evidence type="ECO:0000313" key="5">
    <source>
        <dbReference type="EMBL" id="KAL3774186.1"/>
    </source>
</evidence>
<feature type="compositionally biased region" description="Low complexity" evidence="4">
    <location>
        <begin position="13"/>
        <end position="33"/>
    </location>
</feature>
<feature type="repeat" description="TPR" evidence="3">
    <location>
        <begin position="760"/>
        <end position="793"/>
    </location>
</feature>
<keyword evidence="2 3" id="KW-0802">TPR repeat</keyword>
<organism evidence="5 6">
    <name type="scientific">Cyclotella atomus</name>
    <dbReference type="NCBI Taxonomy" id="382360"/>
    <lineage>
        <taxon>Eukaryota</taxon>
        <taxon>Sar</taxon>
        <taxon>Stramenopiles</taxon>
        <taxon>Ochrophyta</taxon>
        <taxon>Bacillariophyta</taxon>
        <taxon>Coscinodiscophyceae</taxon>
        <taxon>Thalassiosirophycidae</taxon>
        <taxon>Stephanodiscales</taxon>
        <taxon>Stephanodiscaceae</taxon>
        <taxon>Cyclotella</taxon>
    </lineage>
</organism>
<dbReference type="PROSITE" id="PS50005">
    <property type="entry name" value="TPR"/>
    <property type="match status" value="6"/>
</dbReference>
<reference evidence="5 6" key="1">
    <citation type="submission" date="2024-10" db="EMBL/GenBank/DDBJ databases">
        <title>Updated reference genomes for cyclostephanoid diatoms.</title>
        <authorList>
            <person name="Roberts W.R."/>
            <person name="Alverson A.J."/>
        </authorList>
    </citation>
    <scope>NUCLEOTIDE SEQUENCE [LARGE SCALE GENOMIC DNA]</scope>
    <source>
        <strain evidence="5 6">AJA010-31</strain>
    </source>
</reference>
<dbReference type="SUPFAM" id="SSF81995">
    <property type="entry name" value="beta-sandwich domain of Sec23/24"/>
    <property type="match status" value="1"/>
</dbReference>
<feature type="compositionally biased region" description="Polar residues" evidence="4">
    <location>
        <begin position="376"/>
        <end position="391"/>
    </location>
</feature>
<feature type="compositionally biased region" description="Polar residues" evidence="4">
    <location>
        <begin position="326"/>
        <end position="347"/>
    </location>
</feature>
<name>A0ABD3NHT8_9STRA</name>
<feature type="region of interest" description="Disordered" evidence="4">
    <location>
        <begin position="302"/>
        <end position="391"/>
    </location>
</feature>
<feature type="region of interest" description="Disordered" evidence="4">
    <location>
        <begin position="408"/>
        <end position="431"/>
    </location>
</feature>
<dbReference type="EMBL" id="JALLPJ020001206">
    <property type="protein sequence ID" value="KAL3774186.1"/>
    <property type="molecule type" value="Genomic_DNA"/>
</dbReference>
<comment type="caution">
    <text evidence="5">The sequence shown here is derived from an EMBL/GenBank/DDBJ whole genome shotgun (WGS) entry which is preliminary data.</text>
</comment>
<feature type="compositionally biased region" description="Basic residues" evidence="4">
    <location>
        <begin position="1"/>
        <end position="12"/>
    </location>
</feature>
<feature type="compositionally biased region" description="Low complexity" evidence="4">
    <location>
        <begin position="48"/>
        <end position="65"/>
    </location>
</feature>
<dbReference type="SMART" id="SM00028">
    <property type="entry name" value="TPR"/>
    <property type="match status" value="18"/>
</dbReference>
<gene>
    <name evidence="5" type="ORF">ACHAWO_000466</name>
</gene>
<dbReference type="InterPro" id="IPR011990">
    <property type="entry name" value="TPR-like_helical_dom_sf"/>
</dbReference>
<dbReference type="Proteomes" id="UP001530400">
    <property type="component" value="Unassembled WGS sequence"/>
</dbReference>
<dbReference type="Pfam" id="PF13374">
    <property type="entry name" value="TPR_10"/>
    <property type="match status" value="1"/>
</dbReference>
<dbReference type="SUPFAM" id="SSF48452">
    <property type="entry name" value="TPR-like"/>
    <property type="match status" value="4"/>
</dbReference>
<protein>
    <submittedName>
        <fullName evidence="5">Uncharacterized protein</fullName>
    </submittedName>
</protein>
<dbReference type="InterPro" id="IPR019734">
    <property type="entry name" value="TPR_rpt"/>
</dbReference>
<feature type="compositionally biased region" description="Low complexity" evidence="4">
    <location>
        <begin position="231"/>
        <end position="242"/>
    </location>
</feature>
<dbReference type="Gene3D" id="1.25.40.10">
    <property type="entry name" value="Tetratricopeptide repeat domain"/>
    <property type="match status" value="5"/>
</dbReference>
<feature type="compositionally biased region" description="Low complexity" evidence="4">
    <location>
        <begin position="72"/>
        <end position="88"/>
    </location>
</feature>
<feature type="repeat" description="TPR" evidence="3">
    <location>
        <begin position="1382"/>
        <end position="1415"/>
    </location>
</feature>
<feature type="compositionally biased region" description="Low complexity" evidence="4">
    <location>
        <begin position="357"/>
        <end position="366"/>
    </location>
</feature>